<dbReference type="AlphaFoldDB" id="A0AAN9VAJ6"/>
<keyword evidence="1" id="KW-0560">Oxidoreductase</keyword>
<accession>A0AAN9VAJ6</accession>
<keyword evidence="3" id="KW-1185">Reference proteome</keyword>
<dbReference type="PANTHER" id="PTHR43157">
    <property type="entry name" value="PHOSPHATIDYLINOSITOL-GLYCAN BIOSYNTHESIS CLASS F PROTEIN-RELATED"/>
    <property type="match status" value="1"/>
</dbReference>
<comment type="caution">
    <text evidence="2">The sequence shown here is derived from an EMBL/GenBank/DDBJ whole genome shotgun (WGS) entry which is preliminary data.</text>
</comment>
<dbReference type="PANTHER" id="PTHR43157:SF31">
    <property type="entry name" value="PHOSPHATIDYLINOSITOL-GLYCAN BIOSYNTHESIS CLASS F PROTEIN"/>
    <property type="match status" value="1"/>
</dbReference>
<reference evidence="2 3" key="1">
    <citation type="submission" date="2024-02" db="EMBL/GenBank/DDBJ databases">
        <title>De novo assembly and annotation of 12 fungi associated with fruit tree decline syndrome in Ontario, Canada.</title>
        <authorList>
            <person name="Sulman M."/>
            <person name="Ellouze W."/>
            <person name="Ilyukhin E."/>
        </authorList>
    </citation>
    <scope>NUCLEOTIDE SEQUENCE [LARGE SCALE GENOMIC DNA]</scope>
    <source>
        <strain evidence="2 3">M11/M66-122</strain>
    </source>
</reference>
<proteinExistence type="predicted"/>
<evidence type="ECO:0000256" key="1">
    <source>
        <dbReference type="ARBA" id="ARBA00023002"/>
    </source>
</evidence>
<dbReference type="InterPro" id="IPR036291">
    <property type="entry name" value="NAD(P)-bd_dom_sf"/>
</dbReference>
<organism evidence="2 3">
    <name type="scientific">Diatrype stigma</name>
    <dbReference type="NCBI Taxonomy" id="117547"/>
    <lineage>
        <taxon>Eukaryota</taxon>
        <taxon>Fungi</taxon>
        <taxon>Dikarya</taxon>
        <taxon>Ascomycota</taxon>
        <taxon>Pezizomycotina</taxon>
        <taxon>Sordariomycetes</taxon>
        <taxon>Xylariomycetidae</taxon>
        <taxon>Xylariales</taxon>
        <taxon>Diatrypaceae</taxon>
        <taxon>Diatrype</taxon>
    </lineage>
</organism>
<dbReference type="GO" id="GO:0016491">
    <property type="term" value="F:oxidoreductase activity"/>
    <property type="evidence" value="ECO:0007669"/>
    <property type="project" value="UniProtKB-KW"/>
</dbReference>
<evidence type="ECO:0000313" key="2">
    <source>
        <dbReference type="EMBL" id="KAK7756578.1"/>
    </source>
</evidence>
<name>A0AAN9VAJ6_9PEZI</name>
<dbReference type="InterPro" id="IPR002347">
    <property type="entry name" value="SDR_fam"/>
</dbReference>
<dbReference type="SUPFAM" id="SSF51735">
    <property type="entry name" value="NAD(P)-binding Rossmann-fold domains"/>
    <property type="match status" value="1"/>
</dbReference>
<dbReference type="Pfam" id="PF00106">
    <property type="entry name" value="adh_short"/>
    <property type="match status" value="1"/>
</dbReference>
<dbReference type="PRINTS" id="PR00081">
    <property type="entry name" value="GDHRDH"/>
</dbReference>
<sequence>MTDLGISPDKEASFSSFYYRQFFVTPSALSPDDVDLRGRTAIVTGSNSGLGLECSRQLLDLGLSKLIITVRNEAKGDTAKADLSRGRNLAAGTIQVWKLDLNSYESITAFVERAKRSLEHLDIVVLNAGISSERFTLNPDTGHEEILQVNYLSNALLAILLLPVLKSRRSTPSPGHLVLVSSDTACWANFENERNARPFLSALDNRKFDRGNQYYTAKLLGQLFVAELARHVSANVAIVTAATPGLCYGTELTRGGPAVIAPIYRLFVRIVGRPAAVGARVITYAAVKPGQEGHGHYIGDNRLKPMAPIVYTSQGKDIAEVVWQETMAELNFAHVKDIIKELGN</sequence>
<evidence type="ECO:0000313" key="3">
    <source>
        <dbReference type="Proteomes" id="UP001320420"/>
    </source>
</evidence>
<dbReference type="Proteomes" id="UP001320420">
    <property type="component" value="Unassembled WGS sequence"/>
</dbReference>
<evidence type="ECO:0008006" key="4">
    <source>
        <dbReference type="Google" id="ProtNLM"/>
    </source>
</evidence>
<protein>
    <recommendedName>
        <fullName evidence="4">Retinol dehydrogenase 12</fullName>
    </recommendedName>
</protein>
<dbReference type="EMBL" id="JAKJXP020000006">
    <property type="protein sequence ID" value="KAK7756578.1"/>
    <property type="molecule type" value="Genomic_DNA"/>
</dbReference>
<gene>
    <name evidence="2" type="ORF">SLS62_001415</name>
</gene>
<dbReference type="Gene3D" id="3.40.50.720">
    <property type="entry name" value="NAD(P)-binding Rossmann-like Domain"/>
    <property type="match status" value="1"/>
</dbReference>